<dbReference type="GO" id="GO:0004521">
    <property type="term" value="F:RNA endonuclease activity"/>
    <property type="evidence" value="ECO:0007669"/>
    <property type="project" value="InterPro"/>
</dbReference>
<dbReference type="GO" id="GO:0016020">
    <property type="term" value="C:membrane"/>
    <property type="evidence" value="ECO:0007669"/>
    <property type="project" value="UniProtKB-SubCell"/>
</dbReference>
<proteinExistence type="inferred from homology"/>
<evidence type="ECO:0000256" key="2">
    <source>
        <dbReference type="ARBA" id="ARBA00008458"/>
    </source>
</evidence>
<name>A0A915BL87_PARUN</name>
<reference evidence="8" key="1">
    <citation type="submission" date="2022-11" db="UniProtKB">
        <authorList>
            <consortium name="WormBaseParasite"/>
        </authorList>
    </citation>
    <scope>IDENTIFICATION</scope>
</reference>
<keyword evidence="7" id="KW-1185">Reference proteome</keyword>
<organism evidence="7 8">
    <name type="scientific">Parascaris univalens</name>
    <name type="common">Nematode worm</name>
    <dbReference type="NCBI Taxonomy" id="6257"/>
    <lineage>
        <taxon>Eukaryota</taxon>
        <taxon>Metazoa</taxon>
        <taxon>Ecdysozoa</taxon>
        <taxon>Nematoda</taxon>
        <taxon>Chromadorea</taxon>
        <taxon>Rhabditida</taxon>
        <taxon>Spirurina</taxon>
        <taxon>Ascaridomorpha</taxon>
        <taxon>Ascaridoidea</taxon>
        <taxon>Ascarididae</taxon>
        <taxon>Parascaris</taxon>
    </lineage>
</organism>
<dbReference type="Proteomes" id="UP000887569">
    <property type="component" value="Unplaced"/>
</dbReference>
<dbReference type="PANTHER" id="PTHR31733">
    <property type="entry name" value="RIBONUCLEASE KAPPA"/>
    <property type="match status" value="1"/>
</dbReference>
<comment type="subcellular location">
    <subcellularLocation>
        <location evidence="1">Membrane</location>
        <topology evidence="1">Multi-pass membrane protein</topology>
    </subcellularLocation>
</comment>
<evidence type="ECO:0000256" key="4">
    <source>
        <dbReference type="ARBA" id="ARBA00022989"/>
    </source>
</evidence>
<keyword evidence="5 6" id="KW-0472">Membrane</keyword>
<protein>
    <submittedName>
        <fullName evidence="8">Uncharacterized protein</fullName>
    </submittedName>
</protein>
<evidence type="ECO:0000256" key="5">
    <source>
        <dbReference type="ARBA" id="ARBA00023136"/>
    </source>
</evidence>
<evidence type="ECO:0000256" key="3">
    <source>
        <dbReference type="ARBA" id="ARBA00022692"/>
    </source>
</evidence>
<keyword evidence="3 6" id="KW-0812">Transmembrane</keyword>
<dbReference type="InterPro" id="IPR026770">
    <property type="entry name" value="RNase_K"/>
</dbReference>
<dbReference type="AlphaFoldDB" id="A0A915BL87"/>
<evidence type="ECO:0000256" key="6">
    <source>
        <dbReference type="SAM" id="Phobius"/>
    </source>
</evidence>
<accession>A0A915BL87</accession>
<evidence type="ECO:0000313" key="8">
    <source>
        <dbReference type="WBParaSite" id="PgR045_g042_t01"/>
    </source>
</evidence>
<sequence>MVCGPKCVGFIMGISLWGLILMVILGGLFYNESVGLLSDLPAESANIDKSNWQARRQEIKDLYYQNALNSWIAGAIHLAIFVAAGLRLCCLR</sequence>
<comment type="similarity">
    <text evidence="2">Belongs to the RNase K family.</text>
</comment>
<dbReference type="WBParaSite" id="PgR045_g042_t01">
    <property type="protein sequence ID" value="PgR045_g042_t01"/>
    <property type="gene ID" value="PgR045_g042"/>
</dbReference>
<keyword evidence="4 6" id="KW-1133">Transmembrane helix</keyword>
<evidence type="ECO:0000313" key="7">
    <source>
        <dbReference type="Proteomes" id="UP000887569"/>
    </source>
</evidence>
<evidence type="ECO:0000256" key="1">
    <source>
        <dbReference type="ARBA" id="ARBA00004141"/>
    </source>
</evidence>
<feature type="transmembrane region" description="Helical" evidence="6">
    <location>
        <begin position="7"/>
        <end position="30"/>
    </location>
</feature>
<feature type="transmembrane region" description="Helical" evidence="6">
    <location>
        <begin position="71"/>
        <end position="90"/>
    </location>
</feature>